<organism evidence="2 3">
    <name type="scientific">Triparma strigata</name>
    <dbReference type="NCBI Taxonomy" id="1606541"/>
    <lineage>
        <taxon>Eukaryota</taxon>
        <taxon>Sar</taxon>
        <taxon>Stramenopiles</taxon>
        <taxon>Ochrophyta</taxon>
        <taxon>Bolidophyceae</taxon>
        <taxon>Parmales</taxon>
        <taxon>Triparmaceae</taxon>
        <taxon>Triparma</taxon>
    </lineage>
</organism>
<dbReference type="Proteomes" id="UP001165085">
    <property type="component" value="Unassembled WGS sequence"/>
</dbReference>
<evidence type="ECO:0000259" key="1">
    <source>
        <dbReference type="Pfam" id="PF03372"/>
    </source>
</evidence>
<comment type="caution">
    <text evidence="2">The sequence shown here is derived from an EMBL/GenBank/DDBJ whole genome shotgun (WGS) entry which is preliminary data.</text>
</comment>
<dbReference type="PANTHER" id="PTHR12121:SF36">
    <property type="entry name" value="ENDONUCLEASE_EXONUCLEASE_PHOSPHATASE DOMAIN-CONTAINING PROTEIN"/>
    <property type="match status" value="1"/>
</dbReference>
<proteinExistence type="predicted"/>
<dbReference type="InterPro" id="IPR005135">
    <property type="entry name" value="Endo/exonuclease/phosphatase"/>
</dbReference>
<sequence>MGAGLLPGVFDLCMIFRTIVTFKDILVVLLMASLALRRAASLVIPPGATKLGTKSIKVLSWNILLPNSDDGWWTFKNYCPETPEECRTWSYRQEKMKEVCREEDPSVICFQEAGERSYETDFVFLEEEGKYSYEVADKGRMRCMTWYKNEDFDCLFSVNKDRCLILALKHKELDEVVWVVNCHLQAGNSNGGRRLRQLHESLETVRKKAKKLGLNPYSGFRVIVCGDFNSESQGSATQKLLKEGAMEAGFAEHGVVISNKNKKQTVGLFADSYASAYGDVEPPATLVAPKLIEYFTTGGAGLEEAGEELALTHELRTVLTEVFKLYAPSSEMTKAEADVFLTDINLRTDRGSEMRFAYKIIEEKGSLQVDDFIDLYRAEIKGGKFWGVAHDLFIIKEKFGMDANLLDTVLPEFYHRKGTPKGYEDLFKARFDYMFHTAETLNLVGVRRLKEGGGITPMPNAEDASDHHYLAAEYELK</sequence>
<feature type="domain" description="Endonuclease/exonuclease/phosphatase" evidence="1">
    <location>
        <begin position="60"/>
        <end position="467"/>
    </location>
</feature>
<dbReference type="SUPFAM" id="SSF56219">
    <property type="entry name" value="DNase I-like"/>
    <property type="match status" value="1"/>
</dbReference>
<dbReference type="InterPro" id="IPR050410">
    <property type="entry name" value="CCR4/nocturin_mRNA_transcr"/>
</dbReference>
<protein>
    <recommendedName>
        <fullName evidence="1">Endonuclease/exonuclease/phosphatase domain-containing protein</fullName>
    </recommendedName>
</protein>
<dbReference type="OrthoDB" id="276515at2759"/>
<name>A0A9W7EQE4_9STRA</name>
<reference evidence="3" key="1">
    <citation type="journal article" date="2023" name="Commun. Biol.">
        <title>Genome analysis of Parmales, the sister group of diatoms, reveals the evolutionary specialization of diatoms from phago-mixotrophs to photoautotrophs.</title>
        <authorList>
            <person name="Ban H."/>
            <person name="Sato S."/>
            <person name="Yoshikawa S."/>
            <person name="Yamada K."/>
            <person name="Nakamura Y."/>
            <person name="Ichinomiya M."/>
            <person name="Sato N."/>
            <person name="Blanc-Mathieu R."/>
            <person name="Endo H."/>
            <person name="Kuwata A."/>
            <person name="Ogata H."/>
        </authorList>
    </citation>
    <scope>NUCLEOTIDE SEQUENCE [LARGE SCALE GENOMIC DNA]</scope>
    <source>
        <strain evidence="3">NIES 3701</strain>
    </source>
</reference>
<dbReference type="Pfam" id="PF03372">
    <property type="entry name" value="Exo_endo_phos"/>
    <property type="match status" value="1"/>
</dbReference>
<dbReference type="EMBL" id="BRXY01000310">
    <property type="protein sequence ID" value="GMH86180.1"/>
    <property type="molecule type" value="Genomic_DNA"/>
</dbReference>
<evidence type="ECO:0000313" key="3">
    <source>
        <dbReference type="Proteomes" id="UP001165085"/>
    </source>
</evidence>
<dbReference type="PANTHER" id="PTHR12121">
    <property type="entry name" value="CARBON CATABOLITE REPRESSOR PROTEIN 4"/>
    <property type="match status" value="1"/>
</dbReference>
<keyword evidence="3" id="KW-1185">Reference proteome</keyword>
<evidence type="ECO:0000313" key="2">
    <source>
        <dbReference type="EMBL" id="GMH86180.1"/>
    </source>
</evidence>
<gene>
    <name evidence="2" type="ORF">TrST_g2035</name>
</gene>
<dbReference type="Gene3D" id="3.60.10.10">
    <property type="entry name" value="Endonuclease/exonuclease/phosphatase"/>
    <property type="match status" value="2"/>
</dbReference>
<dbReference type="AlphaFoldDB" id="A0A9W7EQE4"/>
<dbReference type="GO" id="GO:0000175">
    <property type="term" value="F:3'-5'-RNA exonuclease activity"/>
    <property type="evidence" value="ECO:0007669"/>
    <property type="project" value="TreeGrafter"/>
</dbReference>
<accession>A0A9W7EQE4</accession>
<dbReference type="InterPro" id="IPR036691">
    <property type="entry name" value="Endo/exonu/phosph_ase_sf"/>
</dbReference>